<keyword evidence="2" id="KW-1185">Reference proteome</keyword>
<gene>
    <name evidence="1" type="ORF">Ciccas_006760</name>
</gene>
<reference evidence="1 2" key="1">
    <citation type="submission" date="2024-11" db="EMBL/GenBank/DDBJ databases">
        <title>Adaptive evolution of stress response genes in parasites aligns with host niche diversity.</title>
        <authorList>
            <person name="Hahn C."/>
            <person name="Resl P."/>
        </authorList>
    </citation>
    <scope>NUCLEOTIDE SEQUENCE [LARGE SCALE GENOMIC DNA]</scope>
    <source>
        <strain evidence="1">EGGRZ-B1_66</strain>
        <tissue evidence="1">Body</tissue>
    </source>
</reference>
<evidence type="ECO:0000313" key="1">
    <source>
        <dbReference type="EMBL" id="KAL3314616.1"/>
    </source>
</evidence>
<accession>A0ABD2Q8P2</accession>
<evidence type="ECO:0008006" key="3">
    <source>
        <dbReference type="Google" id="ProtNLM"/>
    </source>
</evidence>
<protein>
    <recommendedName>
        <fullName evidence="3">Beta-N-acetylhexosaminidase</fullName>
    </recommendedName>
</protein>
<comment type="caution">
    <text evidence="1">The sequence shown here is derived from an EMBL/GenBank/DDBJ whole genome shotgun (WGS) entry which is preliminary data.</text>
</comment>
<dbReference type="AlphaFoldDB" id="A0ABD2Q8P2"/>
<evidence type="ECO:0000313" key="2">
    <source>
        <dbReference type="Proteomes" id="UP001626550"/>
    </source>
</evidence>
<proteinExistence type="predicted"/>
<dbReference type="EMBL" id="JBJKFK010000946">
    <property type="protein sequence ID" value="KAL3314616.1"/>
    <property type="molecule type" value="Genomic_DNA"/>
</dbReference>
<dbReference type="Proteomes" id="UP001626550">
    <property type="component" value="Unassembled WGS sequence"/>
</dbReference>
<sequence length="121" mass="13857">MPNYPLDRSNIYAALPTTPRYGPTPRLGAIVPSKYPQIFNQPPMWGSARGYAYVDPRFAEWQIFEGLAVLAEAFWNPNARSMSMKAELMDHSRGFRRYLMDSLNCANTKSLSFFDAFKITH</sequence>
<organism evidence="1 2">
    <name type="scientific">Cichlidogyrus casuarinus</name>
    <dbReference type="NCBI Taxonomy" id="1844966"/>
    <lineage>
        <taxon>Eukaryota</taxon>
        <taxon>Metazoa</taxon>
        <taxon>Spiralia</taxon>
        <taxon>Lophotrochozoa</taxon>
        <taxon>Platyhelminthes</taxon>
        <taxon>Monogenea</taxon>
        <taxon>Monopisthocotylea</taxon>
        <taxon>Dactylogyridea</taxon>
        <taxon>Ancyrocephalidae</taxon>
        <taxon>Cichlidogyrus</taxon>
    </lineage>
</organism>
<name>A0ABD2Q8P2_9PLAT</name>